<dbReference type="SUPFAM" id="SSF52266">
    <property type="entry name" value="SGNH hydrolase"/>
    <property type="match status" value="1"/>
</dbReference>
<dbReference type="InterPro" id="IPR037459">
    <property type="entry name" value="RhgT-like"/>
</dbReference>
<reference evidence="5" key="1">
    <citation type="journal article" date="2019" name="Int. J. Syst. Evol. Microbiol.">
        <title>The Global Catalogue of Microorganisms (GCM) 10K type strain sequencing project: providing services to taxonomists for standard genome sequencing and annotation.</title>
        <authorList>
            <consortium name="The Broad Institute Genomics Platform"/>
            <consortium name="The Broad Institute Genome Sequencing Center for Infectious Disease"/>
            <person name="Wu L."/>
            <person name="Ma J."/>
        </authorList>
    </citation>
    <scope>NUCLEOTIDE SEQUENCE [LARGE SCALE GENOMIC DNA]</scope>
    <source>
        <strain evidence="5">CCUG 53270</strain>
    </source>
</reference>
<evidence type="ECO:0000313" key="5">
    <source>
        <dbReference type="Proteomes" id="UP001597180"/>
    </source>
</evidence>
<feature type="domain" description="SGNH hydrolase-type esterase" evidence="3">
    <location>
        <begin position="8"/>
        <end position="201"/>
    </location>
</feature>
<keyword evidence="5" id="KW-1185">Reference proteome</keyword>
<comment type="similarity">
    <text evidence="1">Belongs to the 'GDSL' lipolytic enzyme family.</text>
</comment>
<comment type="caution">
    <text evidence="4">The sequence shown here is derived from an EMBL/GenBank/DDBJ whole genome shotgun (WGS) entry which is preliminary data.</text>
</comment>
<dbReference type="Gene3D" id="3.40.50.1110">
    <property type="entry name" value="SGNH hydrolase"/>
    <property type="match status" value="1"/>
</dbReference>
<dbReference type="InterPro" id="IPR036514">
    <property type="entry name" value="SGNH_hydro_sf"/>
</dbReference>
<dbReference type="InterPro" id="IPR013830">
    <property type="entry name" value="SGNH_hydro"/>
</dbReference>
<organism evidence="4 5">
    <name type="scientific">Paenibacillus vulneris</name>
    <dbReference type="NCBI Taxonomy" id="1133364"/>
    <lineage>
        <taxon>Bacteria</taxon>
        <taxon>Bacillati</taxon>
        <taxon>Bacillota</taxon>
        <taxon>Bacilli</taxon>
        <taxon>Bacillales</taxon>
        <taxon>Paenibacillaceae</taxon>
        <taxon>Paenibacillus</taxon>
    </lineage>
</organism>
<dbReference type="RefSeq" id="WP_345587476.1">
    <property type="nucleotide sequence ID" value="NZ_BAABJG010000009.1"/>
</dbReference>
<name>A0ABW3UR97_9BACL</name>
<evidence type="ECO:0000313" key="4">
    <source>
        <dbReference type="EMBL" id="MFD1222431.1"/>
    </source>
</evidence>
<evidence type="ECO:0000256" key="2">
    <source>
        <dbReference type="ARBA" id="ARBA00022801"/>
    </source>
</evidence>
<dbReference type="Pfam" id="PF13472">
    <property type="entry name" value="Lipase_GDSL_2"/>
    <property type="match status" value="1"/>
</dbReference>
<accession>A0ABW3UR97</accession>
<evidence type="ECO:0000259" key="3">
    <source>
        <dbReference type="Pfam" id="PF13472"/>
    </source>
</evidence>
<dbReference type="PANTHER" id="PTHR43695">
    <property type="entry name" value="PUTATIVE (AFU_ORTHOLOGUE AFUA_2G17250)-RELATED"/>
    <property type="match status" value="1"/>
</dbReference>
<gene>
    <name evidence="4" type="ORF">ACFQ4B_20105</name>
</gene>
<sequence length="225" mass="25096">MTRIYIAGDSTAASYPADQSPMAGWGQMLGELLTQDVEVRNEASCGRSSKSFMDEGRLQPIADTIQPGDYLFIQFGHNDQKADAERHTEPFTTYLDHLLQYIAAARKKGATPILFTSVARRNFNDEGVLVPTHGDYPKAMKKLASEQKVLLVDMEAGTEELYRSLGPEASKDLFVWLEPGKHPNYPDGARDNTHFNERGAREVAKIAVSRLLEVCPEWVRLVKPA</sequence>
<dbReference type="Proteomes" id="UP001597180">
    <property type="component" value="Unassembled WGS sequence"/>
</dbReference>
<dbReference type="CDD" id="cd01821">
    <property type="entry name" value="Rhamnogalacturan_acetylesterase_like"/>
    <property type="match status" value="1"/>
</dbReference>
<dbReference type="EMBL" id="JBHTLU010000025">
    <property type="protein sequence ID" value="MFD1222431.1"/>
    <property type="molecule type" value="Genomic_DNA"/>
</dbReference>
<dbReference type="PANTHER" id="PTHR43695:SF1">
    <property type="entry name" value="RHAMNOGALACTURONAN ACETYLESTERASE"/>
    <property type="match status" value="1"/>
</dbReference>
<proteinExistence type="inferred from homology"/>
<evidence type="ECO:0000256" key="1">
    <source>
        <dbReference type="ARBA" id="ARBA00008668"/>
    </source>
</evidence>
<protein>
    <submittedName>
        <fullName evidence="4">Rhamnogalacturonan acetylesterase</fullName>
    </submittedName>
</protein>
<keyword evidence="2" id="KW-0378">Hydrolase</keyword>